<name>A0A9P7ZDY8_9HYPO</name>
<dbReference type="InterPro" id="IPR022751">
    <property type="entry name" value="Alpha_mannosyltransferase"/>
</dbReference>
<keyword evidence="7 10" id="KW-1133">Transmembrane helix</keyword>
<evidence type="ECO:0000256" key="3">
    <source>
        <dbReference type="ARBA" id="ARBA00022676"/>
    </source>
</evidence>
<evidence type="ECO:0000256" key="6">
    <source>
        <dbReference type="ARBA" id="ARBA00022968"/>
    </source>
</evidence>
<keyword evidence="5 10" id="KW-0812">Transmembrane</keyword>
<keyword evidence="12" id="KW-1185">Reference proteome</keyword>
<dbReference type="SUPFAM" id="SSF53448">
    <property type="entry name" value="Nucleotide-diphospho-sugar transferases"/>
    <property type="match status" value="1"/>
</dbReference>
<dbReference type="RefSeq" id="XP_046113890.1">
    <property type="nucleotide sequence ID" value="XM_046264292.1"/>
</dbReference>
<sequence length="470" mass="53024">MHHVLLARYLVIASICFCFYLLSKRRSLLNYLACDSRPFTLPGLDIEGINRLSSEYRTYPLQPPYNSQFWEAGKRLRSATKWLYSLDSLNEKAPARHDLTSAIESVTVNLVPFLPARSGTPFQNLRSSFTRSKGIVIPVRGGHESIRFAGHLIRSLRMVLRSELPIQIAYAGEDDFSQRHRDVLSHLAPMANVSFLNVLSYFDDFHLRLGKGQWAIKPYAALASRFEQVILLDVDSILLQKPDSLLEHQAFRSHGAFLFYDRHNERKTAAVRHDLPRDGGGRQLPNIRMSRAQTPSYAEELDSGVVVVDKGRPEVLMGLLHICWQNTYQVRSEVTFGISYQNKGSWWQGLELTGSGYGYEKDPGVVIGWGSPCAAYGDRNLAPAHVDENGDLIWYSGGSLRSNLGRTQSFGLPEVWRISDRWIYGVTGQGPDCMTRASIKPLNQMEIRALMLNMEAADYVDEILEGVEGL</sequence>
<dbReference type="InterPro" id="IPR029044">
    <property type="entry name" value="Nucleotide-diphossugar_trans"/>
</dbReference>
<comment type="caution">
    <text evidence="11">The sequence shown here is derived from an EMBL/GenBank/DDBJ whole genome shotgun (WGS) entry which is preliminary data.</text>
</comment>
<gene>
    <name evidence="11" type="ORF">F5Z01DRAFT_667641</name>
</gene>
<dbReference type="AlphaFoldDB" id="A0A9P7ZDY8"/>
<accession>A0A9P7ZDY8</accession>
<keyword evidence="4" id="KW-0808">Transferase</keyword>
<organism evidence="11 12">
    <name type="scientific">Emericellopsis atlantica</name>
    <dbReference type="NCBI Taxonomy" id="2614577"/>
    <lineage>
        <taxon>Eukaryota</taxon>
        <taxon>Fungi</taxon>
        <taxon>Dikarya</taxon>
        <taxon>Ascomycota</taxon>
        <taxon>Pezizomycotina</taxon>
        <taxon>Sordariomycetes</taxon>
        <taxon>Hypocreomycetidae</taxon>
        <taxon>Hypocreales</taxon>
        <taxon>Bionectriaceae</taxon>
        <taxon>Emericellopsis</taxon>
    </lineage>
</organism>
<evidence type="ECO:0000313" key="12">
    <source>
        <dbReference type="Proteomes" id="UP000887229"/>
    </source>
</evidence>
<dbReference type="GO" id="GO:0006493">
    <property type="term" value="P:protein O-linked glycosylation"/>
    <property type="evidence" value="ECO:0007669"/>
    <property type="project" value="TreeGrafter"/>
</dbReference>
<proteinExistence type="inferred from homology"/>
<evidence type="ECO:0000256" key="2">
    <source>
        <dbReference type="ARBA" id="ARBA00009105"/>
    </source>
</evidence>
<keyword evidence="8 10" id="KW-0472">Membrane</keyword>
<comment type="similarity">
    <text evidence="2">Belongs to the MNN1/MNT family.</text>
</comment>
<dbReference type="PANTHER" id="PTHR31392">
    <property type="entry name" value="ALPHA-1,3-MANNOSYLTRANSFERASE MNN1-RELATED"/>
    <property type="match status" value="1"/>
</dbReference>
<feature type="transmembrane region" description="Helical" evidence="10">
    <location>
        <begin position="6"/>
        <end position="22"/>
    </location>
</feature>
<dbReference type="Pfam" id="PF11051">
    <property type="entry name" value="Mannosyl_trans3"/>
    <property type="match status" value="1"/>
</dbReference>
<evidence type="ECO:0000256" key="8">
    <source>
        <dbReference type="ARBA" id="ARBA00023136"/>
    </source>
</evidence>
<evidence type="ECO:0000256" key="1">
    <source>
        <dbReference type="ARBA" id="ARBA00004606"/>
    </source>
</evidence>
<evidence type="ECO:0000256" key="10">
    <source>
        <dbReference type="SAM" id="Phobius"/>
    </source>
</evidence>
<evidence type="ECO:0000256" key="5">
    <source>
        <dbReference type="ARBA" id="ARBA00022692"/>
    </source>
</evidence>
<protein>
    <submittedName>
        <fullName evidence="11">Mannosyltransferase putative-domain-containing protein</fullName>
    </submittedName>
</protein>
<keyword evidence="6" id="KW-0735">Signal-anchor</keyword>
<dbReference type="GO" id="GO:0005794">
    <property type="term" value="C:Golgi apparatus"/>
    <property type="evidence" value="ECO:0007669"/>
    <property type="project" value="TreeGrafter"/>
</dbReference>
<dbReference type="GO" id="GO:0016020">
    <property type="term" value="C:membrane"/>
    <property type="evidence" value="ECO:0007669"/>
    <property type="project" value="UniProtKB-SubCell"/>
</dbReference>
<comment type="subcellular location">
    <subcellularLocation>
        <location evidence="1">Membrane</location>
        <topology evidence="1">Single-pass type II membrane protein</topology>
    </subcellularLocation>
</comment>
<dbReference type="GeneID" id="70295195"/>
<dbReference type="Proteomes" id="UP000887229">
    <property type="component" value="Unassembled WGS sequence"/>
</dbReference>
<dbReference type="PANTHER" id="PTHR31392:SF1">
    <property type="entry name" value="ALPHA-1,3-MANNOSYLTRANSFERASE MNN1-RELATED"/>
    <property type="match status" value="1"/>
</dbReference>
<dbReference type="OrthoDB" id="430354at2759"/>
<evidence type="ECO:0000256" key="9">
    <source>
        <dbReference type="ARBA" id="ARBA00023180"/>
    </source>
</evidence>
<evidence type="ECO:0000256" key="7">
    <source>
        <dbReference type="ARBA" id="ARBA00022989"/>
    </source>
</evidence>
<keyword evidence="3 11" id="KW-0328">Glycosyltransferase</keyword>
<dbReference type="GO" id="GO:0000033">
    <property type="term" value="F:alpha-1,3-mannosyltransferase activity"/>
    <property type="evidence" value="ECO:0007669"/>
    <property type="project" value="TreeGrafter"/>
</dbReference>
<evidence type="ECO:0000256" key="4">
    <source>
        <dbReference type="ARBA" id="ARBA00022679"/>
    </source>
</evidence>
<evidence type="ECO:0000313" key="11">
    <source>
        <dbReference type="EMBL" id="KAG9249966.1"/>
    </source>
</evidence>
<reference evidence="11" key="1">
    <citation type="journal article" date="2021" name="IMA Fungus">
        <title>Genomic characterization of three marine fungi, including Emericellopsis atlantica sp. nov. with signatures of a generalist lifestyle and marine biomass degradation.</title>
        <authorList>
            <person name="Hagestad O.C."/>
            <person name="Hou L."/>
            <person name="Andersen J.H."/>
            <person name="Hansen E.H."/>
            <person name="Altermark B."/>
            <person name="Li C."/>
            <person name="Kuhnert E."/>
            <person name="Cox R.J."/>
            <person name="Crous P.W."/>
            <person name="Spatafora J.W."/>
            <person name="Lail K."/>
            <person name="Amirebrahimi M."/>
            <person name="Lipzen A."/>
            <person name="Pangilinan J."/>
            <person name="Andreopoulos W."/>
            <person name="Hayes R.D."/>
            <person name="Ng V."/>
            <person name="Grigoriev I.V."/>
            <person name="Jackson S.A."/>
            <person name="Sutton T.D.S."/>
            <person name="Dobson A.D.W."/>
            <person name="Rama T."/>
        </authorList>
    </citation>
    <scope>NUCLEOTIDE SEQUENCE</scope>
    <source>
        <strain evidence="11">TS7</strain>
    </source>
</reference>
<dbReference type="EMBL" id="MU251286">
    <property type="protein sequence ID" value="KAG9249966.1"/>
    <property type="molecule type" value="Genomic_DNA"/>
</dbReference>
<keyword evidence="9" id="KW-0325">Glycoprotein</keyword>